<dbReference type="EMBL" id="JAGKQQ010000001">
    <property type="protein sequence ID" value="MBP3955745.1"/>
    <property type="molecule type" value="Genomic_DNA"/>
</dbReference>
<organism evidence="1 2">
    <name type="scientific">Gemmata palustris</name>
    <dbReference type="NCBI Taxonomy" id="2822762"/>
    <lineage>
        <taxon>Bacteria</taxon>
        <taxon>Pseudomonadati</taxon>
        <taxon>Planctomycetota</taxon>
        <taxon>Planctomycetia</taxon>
        <taxon>Gemmatales</taxon>
        <taxon>Gemmataceae</taxon>
        <taxon>Gemmata</taxon>
    </lineage>
</organism>
<sequence>MGEAKARFFPQFGKYAALTGRVLTECLEVYSGSGEIEGRLERLRAELVGE</sequence>
<comment type="caution">
    <text evidence="1">The sequence shown here is derived from an EMBL/GenBank/DDBJ whole genome shotgun (WGS) entry which is preliminary data.</text>
</comment>
<dbReference type="Proteomes" id="UP000676565">
    <property type="component" value="Unassembled WGS sequence"/>
</dbReference>
<reference evidence="1 2" key="1">
    <citation type="submission" date="2021-04" db="EMBL/GenBank/DDBJ databases">
        <authorList>
            <person name="Ivanova A."/>
        </authorList>
    </citation>
    <scope>NUCLEOTIDE SEQUENCE [LARGE SCALE GENOMIC DNA]</scope>
    <source>
        <strain evidence="1 2">G18</strain>
    </source>
</reference>
<keyword evidence="2" id="KW-1185">Reference proteome</keyword>
<proteinExistence type="predicted"/>
<gene>
    <name evidence="1" type="ORF">J8F10_10670</name>
</gene>
<evidence type="ECO:0000313" key="1">
    <source>
        <dbReference type="EMBL" id="MBP3955745.1"/>
    </source>
</evidence>
<protein>
    <submittedName>
        <fullName evidence="1">Uncharacterized protein</fullName>
    </submittedName>
</protein>
<evidence type="ECO:0000313" key="2">
    <source>
        <dbReference type="Proteomes" id="UP000676565"/>
    </source>
</evidence>
<accession>A0ABS5BR19</accession>
<dbReference type="RefSeq" id="WP_210653809.1">
    <property type="nucleotide sequence ID" value="NZ_JAGKQQ010000001.1"/>
</dbReference>
<name>A0ABS5BR19_9BACT</name>